<dbReference type="InterPro" id="IPR045038">
    <property type="entry name" value="AIG2-like"/>
</dbReference>
<dbReference type="InterPro" id="IPR013024">
    <property type="entry name" value="GGCT-like"/>
</dbReference>
<proteinExistence type="inferred from homology"/>
<dbReference type="Proteomes" id="UP000800094">
    <property type="component" value="Unassembled WGS sequence"/>
</dbReference>
<accession>A0A6A6I5W3</accession>
<dbReference type="SUPFAM" id="SSF110857">
    <property type="entry name" value="Gamma-glutamyl cyclotransferase-like"/>
    <property type="match status" value="1"/>
</dbReference>
<evidence type="ECO:0000313" key="7">
    <source>
        <dbReference type="Proteomes" id="UP000800094"/>
    </source>
</evidence>
<keyword evidence="2" id="KW-0808">Transferase</keyword>
<dbReference type="InterPro" id="IPR036568">
    <property type="entry name" value="GGCT-like_sf"/>
</dbReference>
<comment type="similarity">
    <text evidence="1">Belongs to the gamma-glutamylcyclotransferase family.</text>
</comment>
<feature type="region of interest" description="Disordered" evidence="4">
    <location>
        <begin position="109"/>
        <end position="131"/>
    </location>
</feature>
<dbReference type="Pfam" id="PF06094">
    <property type="entry name" value="GGACT"/>
    <property type="match status" value="1"/>
</dbReference>
<feature type="compositionally biased region" description="Polar residues" evidence="4">
    <location>
        <begin position="209"/>
        <end position="220"/>
    </location>
</feature>
<feature type="domain" description="Gamma-glutamylcyclotransferase AIG2-like" evidence="5">
    <location>
        <begin position="8"/>
        <end position="109"/>
    </location>
</feature>
<evidence type="ECO:0000259" key="5">
    <source>
        <dbReference type="Pfam" id="PF06094"/>
    </source>
</evidence>
<dbReference type="PANTHER" id="PTHR31544">
    <property type="entry name" value="AIG2-LIKE PROTEIN D"/>
    <property type="match status" value="1"/>
</dbReference>
<name>A0A6A6I5W3_9PLEO</name>
<dbReference type="InterPro" id="IPR009288">
    <property type="entry name" value="AIG2-like_dom"/>
</dbReference>
<evidence type="ECO:0000256" key="4">
    <source>
        <dbReference type="SAM" id="MobiDB-lite"/>
    </source>
</evidence>
<gene>
    <name evidence="6" type="ORF">BU26DRAFT_521452</name>
</gene>
<evidence type="ECO:0000256" key="1">
    <source>
        <dbReference type="ARBA" id="ARBA00008861"/>
    </source>
</evidence>
<dbReference type="Gene3D" id="3.10.490.10">
    <property type="entry name" value="Gamma-glutamyl cyclotransferase-like"/>
    <property type="match status" value="1"/>
</dbReference>
<dbReference type="CDD" id="cd06661">
    <property type="entry name" value="GGCT_like"/>
    <property type="match status" value="1"/>
</dbReference>
<organism evidence="6 7">
    <name type="scientific">Trematosphaeria pertusa</name>
    <dbReference type="NCBI Taxonomy" id="390896"/>
    <lineage>
        <taxon>Eukaryota</taxon>
        <taxon>Fungi</taxon>
        <taxon>Dikarya</taxon>
        <taxon>Ascomycota</taxon>
        <taxon>Pezizomycotina</taxon>
        <taxon>Dothideomycetes</taxon>
        <taxon>Pleosporomycetidae</taxon>
        <taxon>Pleosporales</taxon>
        <taxon>Massarineae</taxon>
        <taxon>Trematosphaeriaceae</taxon>
        <taxon>Trematosphaeria</taxon>
    </lineage>
</organism>
<reference evidence="6" key="1">
    <citation type="journal article" date="2020" name="Stud. Mycol.">
        <title>101 Dothideomycetes genomes: a test case for predicting lifestyles and emergence of pathogens.</title>
        <authorList>
            <person name="Haridas S."/>
            <person name="Albert R."/>
            <person name="Binder M."/>
            <person name="Bloem J."/>
            <person name="Labutti K."/>
            <person name="Salamov A."/>
            <person name="Andreopoulos B."/>
            <person name="Baker S."/>
            <person name="Barry K."/>
            <person name="Bills G."/>
            <person name="Bluhm B."/>
            <person name="Cannon C."/>
            <person name="Castanera R."/>
            <person name="Culley D."/>
            <person name="Daum C."/>
            <person name="Ezra D."/>
            <person name="Gonzalez J."/>
            <person name="Henrissat B."/>
            <person name="Kuo A."/>
            <person name="Liang C."/>
            <person name="Lipzen A."/>
            <person name="Lutzoni F."/>
            <person name="Magnuson J."/>
            <person name="Mondo S."/>
            <person name="Nolan M."/>
            <person name="Ohm R."/>
            <person name="Pangilinan J."/>
            <person name="Park H.-J."/>
            <person name="Ramirez L."/>
            <person name="Alfaro M."/>
            <person name="Sun H."/>
            <person name="Tritt A."/>
            <person name="Yoshinaga Y."/>
            <person name="Zwiers L.-H."/>
            <person name="Turgeon B."/>
            <person name="Goodwin S."/>
            <person name="Spatafora J."/>
            <person name="Crous P."/>
            <person name="Grigoriev I."/>
        </authorList>
    </citation>
    <scope>NUCLEOTIDE SEQUENCE</scope>
    <source>
        <strain evidence="6">CBS 122368</strain>
    </source>
</reference>
<feature type="compositionally biased region" description="Basic and acidic residues" evidence="4">
    <location>
        <begin position="221"/>
        <end position="230"/>
    </location>
</feature>
<keyword evidence="7" id="KW-1185">Reference proteome</keyword>
<dbReference type="RefSeq" id="XP_033680919.1">
    <property type="nucleotide sequence ID" value="XM_033829534.1"/>
</dbReference>
<dbReference type="OrthoDB" id="1044435at2759"/>
<evidence type="ECO:0000256" key="2">
    <source>
        <dbReference type="ARBA" id="ARBA00022679"/>
    </source>
</evidence>
<evidence type="ECO:0000256" key="3">
    <source>
        <dbReference type="ARBA" id="ARBA00030602"/>
    </source>
</evidence>
<dbReference type="PANTHER" id="PTHR31544:SF2">
    <property type="entry name" value="AIG2-LIKE PROTEIN D"/>
    <property type="match status" value="1"/>
</dbReference>
<dbReference type="AlphaFoldDB" id="A0A6A6I5W3"/>
<dbReference type="GO" id="GO:0016740">
    <property type="term" value="F:transferase activity"/>
    <property type="evidence" value="ECO:0007669"/>
    <property type="project" value="UniProtKB-KW"/>
</dbReference>
<dbReference type="EMBL" id="ML987199">
    <property type="protein sequence ID" value="KAF2245915.1"/>
    <property type="molecule type" value="Genomic_DNA"/>
</dbReference>
<feature type="region of interest" description="Disordered" evidence="4">
    <location>
        <begin position="191"/>
        <end position="230"/>
    </location>
</feature>
<dbReference type="GeneID" id="54582864"/>
<evidence type="ECO:0000313" key="6">
    <source>
        <dbReference type="EMBL" id="KAF2245915.1"/>
    </source>
</evidence>
<protein>
    <recommendedName>
        <fullName evidence="3">Putative gamma-glutamylcyclotransferase</fullName>
    </recommendedName>
</protein>
<sequence>MSPSHTAFFYGTLMAPPVLHRVIWGQSSAPTPAHASLLTIRPAILHSYQRHKVINADYPAILPSSSSTHSVRGTLVTGLTDGDIWRLDIFEGSEYERRKVRVRVLEEKDGGRNRGEGGMGDLQQKEEDNVERGEVDAGTYVWIAGKHLLDPTEWDFAEFVRDKMKRWVGREAAETDEGFQGRPSINDVDDAVAALEAGKDPTGGRGANGSITRQLQQNGQTEKEALEGAV</sequence>